<evidence type="ECO:0000313" key="3">
    <source>
        <dbReference type="Proteomes" id="UP001215280"/>
    </source>
</evidence>
<reference evidence="2" key="1">
    <citation type="submission" date="2023-03" db="EMBL/GenBank/DDBJ databases">
        <title>Massive genome expansion in bonnet fungi (Mycena s.s.) driven by repeated elements and novel gene families across ecological guilds.</title>
        <authorList>
            <consortium name="Lawrence Berkeley National Laboratory"/>
            <person name="Harder C.B."/>
            <person name="Miyauchi S."/>
            <person name="Viragh M."/>
            <person name="Kuo A."/>
            <person name="Thoen E."/>
            <person name="Andreopoulos B."/>
            <person name="Lu D."/>
            <person name="Skrede I."/>
            <person name="Drula E."/>
            <person name="Henrissat B."/>
            <person name="Morin E."/>
            <person name="Kohler A."/>
            <person name="Barry K."/>
            <person name="LaButti K."/>
            <person name="Morin E."/>
            <person name="Salamov A."/>
            <person name="Lipzen A."/>
            <person name="Mereny Z."/>
            <person name="Hegedus B."/>
            <person name="Baldrian P."/>
            <person name="Stursova M."/>
            <person name="Weitz H."/>
            <person name="Taylor A."/>
            <person name="Grigoriev I.V."/>
            <person name="Nagy L.G."/>
            <person name="Martin F."/>
            <person name="Kauserud H."/>
        </authorList>
    </citation>
    <scope>NUCLEOTIDE SEQUENCE</scope>
    <source>
        <strain evidence="2">CBHHK188m</strain>
    </source>
</reference>
<feature type="region of interest" description="Disordered" evidence="1">
    <location>
        <begin position="1"/>
        <end position="89"/>
    </location>
</feature>
<dbReference type="Proteomes" id="UP001215280">
    <property type="component" value="Unassembled WGS sequence"/>
</dbReference>
<feature type="compositionally biased region" description="Basic and acidic residues" evidence="1">
    <location>
        <begin position="32"/>
        <end position="74"/>
    </location>
</feature>
<feature type="compositionally biased region" description="Polar residues" evidence="1">
    <location>
        <begin position="76"/>
        <end position="86"/>
    </location>
</feature>
<keyword evidence="3" id="KW-1185">Reference proteome</keyword>
<evidence type="ECO:0000256" key="1">
    <source>
        <dbReference type="SAM" id="MobiDB-lite"/>
    </source>
</evidence>
<organism evidence="2 3">
    <name type="scientific">Mycena maculata</name>
    <dbReference type="NCBI Taxonomy" id="230809"/>
    <lineage>
        <taxon>Eukaryota</taxon>
        <taxon>Fungi</taxon>
        <taxon>Dikarya</taxon>
        <taxon>Basidiomycota</taxon>
        <taxon>Agaricomycotina</taxon>
        <taxon>Agaricomycetes</taxon>
        <taxon>Agaricomycetidae</taxon>
        <taxon>Agaricales</taxon>
        <taxon>Marasmiineae</taxon>
        <taxon>Mycenaceae</taxon>
        <taxon>Mycena</taxon>
    </lineage>
</organism>
<accession>A0AAD7NI51</accession>
<dbReference type="EMBL" id="JARJLG010000041">
    <property type="protein sequence ID" value="KAJ7763121.1"/>
    <property type="molecule type" value="Genomic_DNA"/>
</dbReference>
<proteinExistence type="predicted"/>
<sequence>MAPQSVSHGGTDRAKSSPYGRGSQRNVVGFTSEKRIQDENDAGRDNESHRRSRDHNQGKAKELGTPVDDIHGSARQDLTSRQTTAPQMAPWLLRTGPVYGKCGGGGGAGSSTSFAVVLSPSSYDVHCNLRNWSRPRKMRRKGESRRHAPRLLREILYLTQIEYTVTSSLFQPKATKKNNADGPQTPALLYFARSIYLPSGRLPQDGHPLLHDEHRLDPDIDMWKAEADNRRARLALQEKNRVYLAG</sequence>
<dbReference type="AlphaFoldDB" id="A0AAD7NI51"/>
<gene>
    <name evidence="2" type="ORF">DFH07DRAFT_770850</name>
</gene>
<name>A0AAD7NI51_9AGAR</name>
<protein>
    <submittedName>
        <fullName evidence="2">Uncharacterized protein</fullName>
    </submittedName>
</protein>
<comment type="caution">
    <text evidence="2">The sequence shown here is derived from an EMBL/GenBank/DDBJ whole genome shotgun (WGS) entry which is preliminary data.</text>
</comment>
<evidence type="ECO:0000313" key="2">
    <source>
        <dbReference type="EMBL" id="KAJ7763121.1"/>
    </source>
</evidence>